<feature type="compositionally biased region" description="Acidic residues" evidence="1">
    <location>
        <begin position="493"/>
        <end position="502"/>
    </location>
</feature>
<feature type="compositionally biased region" description="Acidic residues" evidence="1">
    <location>
        <begin position="411"/>
        <end position="424"/>
    </location>
</feature>
<feature type="compositionally biased region" description="Basic and acidic residues" evidence="1">
    <location>
        <begin position="311"/>
        <end position="320"/>
    </location>
</feature>
<feature type="compositionally biased region" description="Polar residues" evidence="1">
    <location>
        <begin position="340"/>
        <end position="353"/>
    </location>
</feature>
<name>A0A930DNL2_9FIRM</name>
<feature type="compositionally biased region" description="Basic and acidic residues" evidence="1">
    <location>
        <begin position="389"/>
        <end position="409"/>
    </location>
</feature>
<feature type="compositionally biased region" description="Basic and acidic residues" evidence="1">
    <location>
        <begin position="762"/>
        <end position="778"/>
    </location>
</feature>
<organism evidence="2 3">
    <name type="scientific">Oribacterium parvum</name>
    <dbReference type="NCBI Taxonomy" id="1501329"/>
    <lineage>
        <taxon>Bacteria</taxon>
        <taxon>Bacillati</taxon>
        <taxon>Bacillota</taxon>
        <taxon>Clostridia</taxon>
        <taxon>Lachnospirales</taxon>
        <taxon>Lachnospiraceae</taxon>
        <taxon>Oribacterium</taxon>
    </lineage>
</organism>
<comment type="caution">
    <text evidence="2">The sequence shown here is derived from an EMBL/GenBank/DDBJ whole genome shotgun (WGS) entry which is preliminary data.</text>
</comment>
<dbReference type="Proteomes" id="UP000709351">
    <property type="component" value="Unassembled WGS sequence"/>
</dbReference>
<proteinExistence type="predicted"/>
<accession>A0A930DNL2</accession>
<feature type="region of interest" description="Disordered" evidence="1">
    <location>
        <begin position="475"/>
        <end position="512"/>
    </location>
</feature>
<gene>
    <name evidence="2" type="ORF">HXM93_01865</name>
</gene>
<evidence type="ECO:0000313" key="3">
    <source>
        <dbReference type="Proteomes" id="UP000709351"/>
    </source>
</evidence>
<reference evidence="2" key="1">
    <citation type="submission" date="2020-04" db="EMBL/GenBank/DDBJ databases">
        <title>Deep metagenomics examines the oral microbiome during advanced dental caries in children, revealing novel taxa and co-occurrences with host molecules.</title>
        <authorList>
            <person name="Baker J.L."/>
            <person name="Morton J.T."/>
            <person name="Dinis M."/>
            <person name="Alvarez R."/>
            <person name="Tran N.C."/>
            <person name="Knight R."/>
            <person name="Edlund A."/>
        </authorList>
    </citation>
    <scope>NUCLEOTIDE SEQUENCE</scope>
    <source>
        <strain evidence="2">JCVI_24_bin.2</strain>
    </source>
</reference>
<feature type="region of interest" description="Disordered" evidence="1">
    <location>
        <begin position="187"/>
        <end position="432"/>
    </location>
</feature>
<sequence length="1205" mass="133570">MKNEKFAKLKNLLGKGDGWKKKLSIFLALSLILSGVKGISLLGIGRENDAPEGNTGEIRGDRIKLHLEGETVRELAEKAVREGKLICAENGELSYSRNEELLARYRELFSEEREVYELPLDQVVEGLDELSAVGGKVRAFVEVDPKKQRGNTEKDSMDAVALFSGDSAFGRLLLAVKGESYFKSVKGRDVSSVSGEEAAPGGEGGPGQEVKEKKESAGITGPGQGLQAEIETEQTEVVRPGQWIYPENTESGEENAPKQELQPGGETENQAQENEENLPHGEGIEGPGSEVGSSKESAETGEVGPAADMRSAGEDVREGESQELSTYGTDTEALPGEGASLNTGADSTASGKSSIEEGNAEEAENSGETGLTESRAEIPETIVETVAQEETRIGKEETTAESETEKGTTEESSETAESSEEEQEKQDRTEYQLNGTELIYFLYENESDDDLSFHLFVSENSYPKIRVPGRNKIGRQLLQDGNPGKAENAADSAGEEEKEADTEDRVSGSSLSLDEEGIRALYKEMKDGPDEYYSELRAVKLQEYSLNELGRISQNIEVEGFGVVEVFYDKDDFAEKVNLKASLLKKPEEVKKETQENEVSAEETVTEEIVTEAATEVESVAEETVTKEAATTEETILEEGKDTGIGEREKARTSDVLEKNEVEALKNNGIYDQSISLDIHFENKDGIEVEPSSSVSMRFYIARSALPEEVNEENIAIHHLVEKENGEIDHVEKLSAVKGIAKEESSLSLSGGKDAEPSNEQNSKEKNSGQEPDSKESGDTEGENGEFIVREFNVKSFSVYTLTWSNGITTAKYNFYYVDGDFREMGPRVDVDMAKFMVEAPLYQNLQYRGSGVTGKVLYAFPDLPGYTRATYIQKEPSVIDFKEVVYGGKKPLSDMKNSETNRNNYISWKDPVVYMNTKQIILYSIDRDEGPYDGRTLWESDHTACNKNYYFFYKLNEKPHDHSYPKYDMEMQQEKYITKKADGSYDLTLTARPFMSNAEKNKLDIIVVYDKSIYMALDFMRTVPDSEEFPYDDAREDNSTSSKHRYGKLILDSLLDDIAKNPAYDAHFALVTMGGKRNLNIINSKEFSVTDTKENDAEKVIGFTKDISVFKSALDSIGIEKEEKKAQYQANAYEHHGLNYAAGIKEAEKFQNGAVVGAGCEAIRSDARRVVLFVTAYDPNFSYFPKYEGGGNTNYFLRKAEDAS</sequence>
<protein>
    <submittedName>
        <fullName evidence="2">Uncharacterized protein</fullName>
    </submittedName>
</protein>
<feature type="region of interest" description="Disordered" evidence="1">
    <location>
        <begin position="745"/>
        <end position="785"/>
    </location>
</feature>
<evidence type="ECO:0000256" key="1">
    <source>
        <dbReference type="SAM" id="MobiDB-lite"/>
    </source>
</evidence>
<dbReference type="AlphaFoldDB" id="A0A930DNL2"/>
<feature type="non-terminal residue" evidence="2">
    <location>
        <position position="1205"/>
    </location>
</feature>
<feature type="compositionally biased region" description="Low complexity" evidence="1">
    <location>
        <begin position="191"/>
        <end position="200"/>
    </location>
</feature>
<dbReference type="EMBL" id="JABZRD010000076">
    <property type="protein sequence ID" value="MBF1283269.1"/>
    <property type="molecule type" value="Genomic_DNA"/>
</dbReference>
<evidence type="ECO:0000313" key="2">
    <source>
        <dbReference type="EMBL" id="MBF1283269.1"/>
    </source>
</evidence>